<proteinExistence type="predicted"/>
<evidence type="ECO:0000313" key="3">
    <source>
        <dbReference type="Proteomes" id="UP000622552"/>
    </source>
</evidence>
<sequence length="76" mass="8255">MGGSLQGLGVWVMVGLSVLCFLLCGLLRHRWAWHVGTALQVLVIAGGYFQWGIAAIGVVFLALWLYVLNVRKSVLG</sequence>
<keyword evidence="1" id="KW-0812">Transmembrane</keyword>
<dbReference type="InterPro" id="IPR025327">
    <property type="entry name" value="DUF4233"/>
</dbReference>
<evidence type="ECO:0000256" key="1">
    <source>
        <dbReference type="SAM" id="Phobius"/>
    </source>
</evidence>
<reference evidence="2" key="1">
    <citation type="submission" date="2020-11" db="EMBL/GenBank/DDBJ databases">
        <title>Sequencing the genomes of 1000 actinobacteria strains.</title>
        <authorList>
            <person name="Klenk H.-P."/>
        </authorList>
    </citation>
    <scope>NUCLEOTIDE SEQUENCE</scope>
    <source>
        <strain evidence="2">DSM 45356</strain>
    </source>
</reference>
<protein>
    <submittedName>
        <fullName evidence="2">Uncharacterized protein</fullName>
    </submittedName>
</protein>
<dbReference type="Pfam" id="PF14017">
    <property type="entry name" value="DUF4233"/>
    <property type="match status" value="1"/>
</dbReference>
<keyword evidence="3" id="KW-1185">Reference proteome</keyword>
<name>A0A8J7KZD2_9ACTN</name>
<accession>A0A8J7KZD2</accession>
<feature type="transmembrane region" description="Helical" evidence="1">
    <location>
        <begin position="6"/>
        <end position="27"/>
    </location>
</feature>
<feature type="transmembrane region" description="Helical" evidence="1">
    <location>
        <begin position="39"/>
        <end position="67"/>
    </location>
</feature>
<evidence type="ECO:0000313" key="2">
    <source>
        <dbReference type="EMBL" id="MBG6140777.1"/>
    </source>
</evidence>
<comment type="caution">
    <text evidence="2">The sequence shown here is derived from an EMBL/GenBank/DDBJ whole genome shotgun (WGS) entry which is preliminary data.</text>
</comment>
<gene>
    <name evidence="2" type="ORF">IW245_006971</name>
</gene>
<keyword evidence="1" id="KW-0472">Membrane</keyword>
<organism evidence="2 3">
    <name type="scientific">Longispora fulva</name>
    <dbReference type="NCBI Taxonomy" id="619741"/>
    <lineage>
        <taxon>Bacteria</taxon>
        <taxon>Bacillati</taxon>
        <taxon>Actinomycetota</taxon>
        <taxon>Actinomycetes</taxon>
        <taxon>Micromonosporales</taxon>
        <taxon>Micromonosporaceae</taxon>
        <taxon>Longispora</taxon>
    </lineage>
</organism>
<dbReference type="Proteomes" id="UP000622552">
    <property type="component" value="Unassembled WGS sequence"/>
</dbReference>
<dbReference type="AlphaFoldDB" id="A0A8J7KZD2"/>
<keyword evidence="1" id="KW-1133">Transmembrane helix</keyword>
<dbReference type="EMBL" id="JADOUF010000001">
    <property type="protein sequence ID" value="MBG6140777.1"/>
    <property type="molecule type" value="Genomic_DNA"/>
</dbReference>